<accession>X0TVI7</accession>
<sequence length="79" mass="8802">ISTRSTFICRPWNKGIDDAIWLGIIELTKMNPEIETKKMRPAKADTIAAALNFMSCPAIPLLNTPPRFTESKLLIQSAT</sequence>
<proteinExistence type="predicted"/>
<evidence type="ECO:0000313" key="1">
    <source>
        <dbReference type="EMBL" id="GAF80130.1"/>
    </source>
</evidence>
<comment type="caution">
    <text evidence="1">The sequence shown here is derived from an EMBL/GenBank/DDBJ whole genome shotgun (WGS) entry which is preliminary data.</text>
</comment>
<dbReference type="AlphaFoldDB" id="X0TVI7"/>
<reference evidence="1" key="1">
    <citation type="journal article" date="2014" name="Front. Microbiol.">
        <title>High frequency of phylogenetically diverse reductive dehalogenase-homologous genes in deep subseafloor sedimentary metagenomes.</title>
        <authorList>
            <person name="Kawai M."/>
            <person name="Futagami T."/>
            <person name="Toyoda A."/>
            <person name="Takaki Y."/>
            <person name="Nishi S."/>
            <person name="Hori S."/>
            <person name="Arai W."/>
            <person name="Tsubouchi T."/>
            <person name="Morono Y."/>
            <person name="Uchiyama I."/>
            <person name="Ito T."/>
            <person name="Fujiyama A."/>
            <person name="Inagaki F."/>
            <person name="Takami H."/>
        </authorList>
    </citation>
    <scope>NUCLEOTIDE SEQUENCE</scope>
    <source>
        <strain evidence="1">Expedition CK06-06</strain>
    </source>
</reference>
<organism evidence="1">
    <name type="scientific">marine sediment metagenome</name>
    <dbReference type="NCBI Taxonomy" id="412755"/>
    <lineage>
        <taxon>unclassified sequences</taxon>
        <taxon>metagenomes</taxon>
        <taxon>ecological metagenomes</taxon>
    </lineage>
</organism>
<feature type="non-terminal residue" evidence="1">
    <location>
        <position position="1"/>
    </location>
</feature>
<gene>
    <name evidence="1" type="ORF">S01H1_08917</name>
</gene>
<name>X0TVI7_9ZZZZ</name>
<dbReference type="EMBL" id="BARS01004561">
    <property type="protein sequence ID" value="GAF80130.1"/>
    <property type="molecule type" value="Genomic_DNA"/>
</dbReference>
<protein>
    <submittedName>
        <fullName evidence="1">Uncharacterized protein</fullName>
    </submittedName>
</protein>